<evidence type="ECO:0000313" key="2">
    <source>
        <dbReference type="EMBL" id="MBF4500538.1"/>
    </source>
</evidence>
<proteinExistence type="predicted"/>
<organism evidence="2 3">
    <name type="scientific">Savagea serpentis</name>
    <dbReference type="NCBI Taxonomy" id="2785297"/>
    <lineage>
        <taxon>Bacteria</taxon>
        <taxon>Bacillati</taxon>
        <taxon>Bacillota</taxon>
        <taxon>Bacilli</taxon>
        <taxon>Bacillales</taxon>
        <taxon>Caryophanaceae</taxon>
        <taxon>Savagea</taxon>
    </lineage>
</organism>
<accession>A0A8J7G7D8</accession>
<dbReference type="EMBL" id="JADKPV010000001">
    <property type="protein sequence ID" value="MBF4500538.1"/>
    <property type="molecule type" value="Genomic_DNA"/>
</dbReference>
<name>A0A8J7G7D8_9BACL</name>
<keyword evidence="1" id="KW-0812">Transmembrane</keyword>
<keyword evidence="1" id="KW-0472">Membrane</keyword>
<comment type="caution">
    <text evidence="2">The sequence shown here is derived from an EMBL/GenBank/DDBJ whole genome shotgun (WGS) entry which is preliminary data.</text>
</comment>
<reference evidence="2" key="1">
    <citation type="submission" date="2020-11" db="EMBL/GenBank/DDBJ databases">
        <title>Multidrug resistant novel bacterium Savagea serpentis sp. nov., isolated from the scats of a vine snake (Ahaetulla nasuta).</title>
        <authorList>
            <person name="Venkata Ramana V."/>
            <person name="Vikas Patil S."/>
            <person name="Yogita Lugani V."/>
        </authorList>
    </citation>
    <scope>NUCLEOTIDE SEQUENCE</scope>
    <source>
        <strain evidence="2">SN6</strain>
    </source>
</reference>
<keyword evidence="3" id="KW-1185">Reference proteome</keyword>
<dbReference type="Proteomes" id="UP000622653">
    <property type="component" value="Unassembled WGS sequence"/>
</dbReference>
<protein>
    <submittedName>
        <fullName evidence="2">Uncharacterized protein</fullName>
    </submittedName>
</protein>
<evidence type="ECO:0000256" key="1">
    <source>
        <dbReference type="SAM" id="Phobius"/>
    </source>
</evidence>
<evidence type="ECO:0000313" key="3">
    <source>
        <dbReference type="Proteomes" id="UP000622653"/>
    </source>
</evidence>
<gene>
    <name evidence="2" type="ORF">IRY55_04105</name>
</gene>
<dbReference type="RefSeq" id="WP_194561973.1">
    <property type="nucleotide sequence ID" value="NZ_JADKPV010000001.1"/>
</dbReference>
<feature type="transmembrane region" description="Helical" evidence="1">
    <location>
        <begin position="51"/>
        <end position="68"/>
    </location>
</feature>
<sequence length="69" mass="7592">MSKVSCLTCGGELKLEETKATCIKCFRVHTAEDFPTNPDWSEDAAKAVKETGWILIGMIVFVVAVILFV</sequence>
<keyword evidence="1" id="KW-1133">Transmembrane helix</keyword>
<dbReference type="AlphaFoldDB" id="A0A8J7G7D8"/>